<proteinExistence type="predicted"/>
<sequence length="51" mass="5894">VFDKEGEQIPKYQGQYEEIKESILKDAPPDTIFAHGFTDAGELLKVPREEW</sequence>
<accession>X1MJS3</accession>
<name>X1MJS3_9ZZZZ</name>
<dbReference type="EMBL" id="BARV01007043">
    <property type="protein sequence ID" value="GAI18326.1"/>
    <property type="molecule type" value="Genomic_DNA"/>
</dbReference>
<reference evidence="1" key="1">
    <citation type="journal article" date="2014" name="Front. Microbiol.">
        <title>High frequency of phylogenetically diverse reductive dehalogenase-homologous genes in deep subseafloor sedimentary metagenomes.</title>
        <authorList>
            <person name="Kawai M."/>
            <person name="Futagami T."/>
            <person name="Toyoda A."/>
            <person name="Takaki Y."/>
            <person name="Nishi S."/>
            <person name="Hori S."/>
            <person name="Arai W."/>
            <person name="Tsubouchi T."/>
            <person name="Morono Y."/>
            <person name="Uchiyama I."/>
            <person name="Ito T."/>
            <person name="Fujiyama A."/>
            <person name="Inagaki F."/>
            <person name="Takami H."/>
        </authorList>
    </citation>
    <scope>NUCLEOTIDE SEQUENCE</scope>
    <source>
        <strain evidence="1">Expedition CK06-06</strain>
    </source>
</reference>
<feature type="non-terminal residue" evidence="1">
    <location>
        <position position="1"/>
    </location>
</feature>
<dbReference type="AlphaFoldDB" id="X1MJS3"/>
<protein>
    <submittedName>
        <fullName evidence="1">Uncharacterized protein</fullName>
    </submittedName>
</protein>
<gene>
    <name evidence="1" type="ORF">S06H3_14400</name>
</gene>
<evidence type="ECO:0000313" key="1">
    <source>
        <dbReference type="EMBL" id="GAI18326.1"/>
    </source>
</evidence>
<comment type="caution">
    <text evidence="1">The sequence shown here is derived from an EMBL/GenBank/DDBJ whole genome shotgun (WGS) entry which is preliminary data.</text>
</comment>
<organism evidence="1">
    <name type="scientific">marine sediment metagenome</name>
    <dbReference type="NCBI Taxonomy" id="412755"/>
    <lineage>
        <taxon>unclassified sequences</taxon>
        <taxon>metagenomes</taxon>
        <taxon>ecological metagenomes</taxon>
    </lineage>
</organism>